<accession>A0A8G2CKS5</accession>
<dbReference type="PANTHER" id="PTHR43705">
    <property type="entry name" value="HYDROXYACYLGLUTATHIONE HYDROLASE"/>
    <property type="match status" value="1"/>
</dbReference>
<feature type="binding site" evidence="7">
    <location>
        <position position="135"/>
    </location>
    <ligand>
        <name>Zn(2+)</name>
        <dbReference type="ChEBI" id="CHEBI:29105"/>
        <label>2</label>
    </ligand>
</feature>
<evidence type="ECO:0000256" key="2">
    <source>
        <dbReference type="ARBA" id="ARBA00004963"/>
    </source>
</evidence>
<feature type="binding site" evidence="7">
    <location>
        <position position="173"/>
    </location>
    <ligand>
        <name>Zn(2+)</name>
        <dbReference type="ChEBI" id="CHEBI:29105"/>
        <label>2</label>
    </ligand>
</feature>
<dbReference type="Pfam" id="PF00753">
    <property type="entry name" value="Lactamase_B"/>
    <property type="match status" value="1"/>
</dbReference>
<organism evidence="9 10">
    <name type="scientific">Acidiphilium rubrum</name>
    <dbReference type="NCBI Taxonomy" id="526"/>
    <lineage>
        <taxon>Bacteria</taxon>
        <taxon>Pseudomonadati</taxon>
        <taxon>Pseudomonadota</taxon>
        <taxon>Alphaproteobacteria</taxon>
        <taxon>Acetobacterales</taxon>
        <taxon>Acidocellaceae</taxon>
        <taxon>Acidiphilium</taxon>
    </lineage>
</organism>
<protein>
    <recommendedName>
        <fullName evidence="7">Hydroxyacylglutathione hydrolase</fullName>
        <ecNumber evidence="7">3.1.2.6</ecNumber>
    </recommendedName>
    <alternativeName>
        <fullName evidence="7">Glyoxalase II</fullName>
        <shortName evidence="7">Glx II</shortName>
    </alternativeName>
</protein>
<keyword evidence="5 7" id="KW-0378">Hydrolase</keyword>
<evidence type="ECO:0000313" key="9">
    <source>
        <dbReference type="EMBL" id="SIQ55055.1"/>
    </source>
</evidence>
<feature type="binding site" evidence="7">
    <location>
        <position position="117"/>
    </location>
    <ligand>
        <name>Zn(2+)</name>
        <dbReference type="ChEBI" id="CHEBI:29105"/>
        <label>1</label>
    </ligand>
</feature>
<comment type="similarity">
    <text evidence="3 7">Belongs to the metallo-beta-lactamase superfamily. Glyoxalase II family.</text>
</comment>
<keyword evidence="6 7" id="KW-0862">Zinc</keyword>
<dbReference type="EC" id="3.1.2.6" evidence="7"/>
<evidence type="ECO:0000256" key="7">
    <source>
        <dbReference type="HAMAP-Rule" id="MF_01374"/>
    </source>
</evidence>
<dbReference type="NCBIfam" id="TIGR03413">
    <property type="entry name" value="GSH_gloB"/>
    <property type="match status" value="1"/>
</dbReference>
<dbReference type="PIRSF" id="PIRSF005457">
    <property type="entry name" value="Glx"/>
    <property type="match status" value="1"/>
</dbReference>
<feature type="binding site" evidence="7">
    <location>
        <position position="135"/>
    </location>
    <ligand>
        <name>Zn(2+)</name>
        <dbReference type="ChEBI" id="CHEBI:29105"/>
        <label>1</label>
    </ligand>
</feature>
<proteinExistence type="inferred from homology"/>
<dbReference type="Proteomes" id="UP000186308">
    <property type="component" value="Unassembled WGS sequence"/>
</dbReference>
<comment type="pathway">
    <text evidence="2 7">Secondary metabolite metabolism; methylglyoxal degradation; (R)-lactate from methylglyoxal: step 2/2.</text>
</comment>
<evidence type="ECO:0000256" key="1">
    <source>
        <dbReference type="ARBA" id="ARBA00001623"/>
    </source>
</evidence>
<comment type="function">
    <text evidence="7">Thiolesterase that catalyzes the hydrolysis of S-D-lactoyl-glutathione to form glutathione and D-lactic acid.</text>
</comment>
<dbReference type="InterPro" id="IPR035680">
    <property type="entry name" value="Clx_II_MBL"/>
</dbReference>
<keyword evidence="4 7" id="KW-0479">Metal-binding</keyword>
<comment type="caution">
    <text evidence="9">The sequence shown here is derived from an EMBL/GenBank/DDBJ whole genome shotgun (WGS) entry which is preliminary data.</text>
</comment>
<evidence type="ECO:0000256" key="5">
    <source>
        <dbReference type="ARBA" id="ARBA00022801"/>
    </source>
</evidence>
<dbReference type="UniPathway" id="UPA00619">
    <property type="reaction ID" value="UER00676"/>
</dbReference>
<dbReference type="GO" id="GO:0019243">
    <property type="term" value="P:methylglyoxal catabolic process to D-lactate via S-lactoyl-glutathione"/>
    <property type="evidence" value="ECO:0007669"/>
    <property type="project" value="UniProtKB-UniRule"/>
</dbReference>
<evidence type="ECO:0000256" key="6">
    <source>
        <dbReference type="ARBA" id="ARBA00022833"/>
    </source>
</evidence>
<evidence type="ECO:0000256" key="4">
    <source>
        <dbReference type="ARBA" id="ARBA00022723"/>
    </source>
</evidence>
<dbReference type="SMART" id="SM00849">
    <property type="entry name" value="Lactamase_B"/>
    <property type="match status" value="1"/>
</dbReference>
<feature type="binding site" evidence="7">
    <location>
        <position position="63"/>
    </location>
    <ligand>
        <name>Zn(2+)</name>
        <dbReference type="ChEBI" id="CHEBI:29105"/>
        <label>2</label>
    </ligand>
</feature>
<dbReference type="Gene3D" id="3.60.15.10">
    <property type="entry name" value="Ribonuclease Z/Hydroxyacylglutathione hydrolase-like"/>
    <property type="match status" value="1"/>
</dbReference>
<feature type="domain" description="Metallo-beta-lactamase" evidence="8">
    <location>
        <begin position="18"/>
        <end position="173"/>
    </location>
</feature>
<evidence type="ECO:0000256" key="3">
    <source>
        <dbReference type="ARBA" id="ARBA00006759"/>
    </source>
</evidence>
<dbReference type="AlphaFoldDB" id="A0A8G2CKS5"/>
<dbReference type="InterPro" id="IPR001279">
    <property type="entry name" value="Metallo-B-lactamas"/>
</dbReference>
<dbReference type="RefSeq" id="WP_035229110.1">
    <property type="nucleotide sequence ID" value="NZ_DAOMCH010000116.1"/>
</dbReference>
<evidence type="ECO:0000313" key="10">
    <source>
        <dbReference type="Proteomes" id="UP000186308"/>
    </source>
</evidence>
<feature type="binding site" evidence="7">
    <location>
        <position position="59"/>
    </location>
    <ligand>
        <name>Zn(2+)</name>
        <dbReference type="ChEBI" id="CHEBI:29105"/>
        <label>1</label>
    </ligand>
</feature>
<dbReference type="SUPFAM" id="SSF56281">
    <property type="entry name" value="Metallo-hydrolase/oxidoreductase"/>
    <property type="match status" value="1"/>
</dbReference>
<gene>
    <name evidence="7" type="primary">gloB</name>
    <name evidence="9" type="ORF">SAMN05421828_10652</name>
</gene>
<dbReference type="EMBL" id="FTNE01000006">
    <property type="protein sequence ID" value="SIQ55055.1"/>
    <property type="molecule type" value="Genomic_DNA"/>
</dbReference>
<evidence type="ECO:0000259" key="8">
    <source>
        <dbReference type="SMART" id="SM00849"/>
    </source>
</evidence>
<dbReference type="GO" id="GO:0046872">
    <property type="term" value="F:metal ion binding"/>
    <property type="evidence" value="ECO:0007669"/>
    <property type="project" value="UniProtKB-KW"/>
</dbReference>
<dbReference type="GO" id="GO:0004416">
    <property type="term" value="F:hydroxyacylglutathione hydrolase activity"/>
    <property type="evidence" value="ECO:0007669"/>
    <property type="project" value="UniProtKB-UniRule"/>
</dbReference>
<dbReference type="PANTHER" id="PTHR43705:SF1">
    <property type="entry name" value="HYDROXYACYLGLUTATHIONE HYDROLASE GLOB"/>
    <property type="match status" value="1"/>
</dbReference>
<dbReference type="OrthoDB" id="9802248at2"/>
<dbReference type="Pfam" id="PF16123">
    <property type="entry name" value="HAGH_C"/>
    <property type="match status" value="1"/>
</dbReference>
<dbReference type="InterPro" id="IPR017782">
    <property type="entry name" value="Hydroxyacylglutathione_Hdrlase"/>
</dbReference>
<name>A0A8G2CKS5_ACIRU</name>
<sequence>MSIAYAGFTITRVPMLTDNYAWFVGHDGATAFVDPADAEAAIFAVDREGSKLDYVLLTHHHDDHVAGARALAARFDAKIVGNAADASRLPPLDIALKDNDTIDFGGAKLKMIATPGHTTGHVTYLFDDEIAAVGDTLFSLGCGRMFEGTAEAFHTSLHRLATLSPDTMLLCGHEYTLSNARFARSVDPDNEALMARANEVERLRAEREPTLPVRLAEELLTNPFLRAQTPEEFARLRTAKDNF</sequence>
<feature type="binding site" evidence="7">
    <location>
        <position position="64"/>
    </location>
    <ligand>
        <name>Zn(2+)</name>
        <dbReference type="ChEBI" id="CHEBI:29105"/>
        <label>2</label>
    </ligand>
</feature>
<dbReference type="CDD" id="cd07723">
    <property type="entry name" value="hydroxyacylglutathione_hydrolase_MBL-fold"/>
    <property type="match status" value="1"/>
</dbReference>
<reference evidence="9 10" key="1">
    <citation type="submission" date="2017-01" db="EMBL/GenBank/DDBJ databases">
        <authorList>
            <person name="Varghese N."/>
            <person name="Submissions S."/>
        </authorList>
    </citation>
    <scope>NUCLEOTIDE SEQUENCE [LARGE SCALE GENOMIC DNA]</scope>
    <source>
        <strain evidence="9 10">ATCC 35905</strain>
    </source>
</reference>
<dbReference type="InterPro" id="IPR036866">
    <property type="entry name" value="RibonucZ/Hydroxyglut_hydro"/>
</dbReference>
<dbReference type="InterPro" id="IPR050110">
    <property type="entry name" value="Glyoxalase_II_hydrolase"/>
</dbReference>
<feature type="binding site" evidence="7">
    <location>
        <position position="61"/>
    </location>
    <ligand>
        <name>Zn(2+)</name>
        <dbReference type="ChEBI" id="CHEBI:29105"/>
        <label>1</label>
    </ligand>
</feature>
<dbReference type="HAMAP" id="MF_01374">
    <property type="entry name" value="Glyoxalase_2"/>
    <property type="match status" value="1"/>
</dbReference>
<comment type="cofactor">
    <cofactor evidence="7">
        <name>Zn(2+)</name>
        <dbReference type="ChEBI" id="CHEBI:29105"/>
    </cofactor>
    <text evidence="7">Binds 2 Zn(2+) ions per subunit.</text>
</comment>
<comment type="subunit">
    <text evidence="7">Monomer.</text>
</comment>
<dbReference type="InterPro" id="IPR032282">
    <property type="entry name" value="HAGH_C"/>
</dbReference>
<comment type="catalytic activity">
    <reaction evidence="1 7">
        <text>an S-(2-hydroxyacyl)glutathione + H2O = a 2-hydroxy carboxylate + glutathione + H(+)</text>
        <dbReference type="Rhea" id="RHEA:21864"/>
        <dbReference type="ChEBI" id="CHEBI:15377"/>
        <dbReference type="ChEBI" id="CHEBI:15378"/>
        <dbReference type="ChEBI" id="CHEBI:57925"/>
        <dbReference type="ChEBI" id="CHEBI:58896"/>
        <dbReference type="ChEBI" id="CHEBI:71261"/>
        <dbReference type="EC" id="3.1.2.6"/>
    </reaction>
</comment>
<keyword evidence="10" id="KW-1185">Reference proteome</keyword>